<organism evidence="3 5">
    <name type="scientific">Cuscuta campestris</name>
    <dbReference type="NCBI Taxonomy" id="132261"/>
    <lineage>
        <taxon>Eukaryota</taxon>
        <taxon>Viridiplantae</taxon>
        <taxon>Streptophyta</taxon>
        <taxon>Embryophyta</taxon>
        <taxon>Tracheophyta</taxon>
        <taxon>Spermatophyta</taxon>
        <taxon>Magnoliopsida</taxon>
        <taxon>eudicotyledons</taxon>
        <taxon>Gunneridae</taxon>
        <taxon>Pentapetalae</taxon>
        <taxon>asterids</taxon>
        <taxon>lamiids</taxon>
        <taxon>Solanales</taxon>
        <taxon>Convolvulaceae</taxon>
        <taxon>Cuscuteae</taxon>
        <taxon>Cuscuta</taxon>
        <taxon>Cuscuta subgen. Grammica</taxon>
        <taxon>Cuscuta sect. Cleistogrammica</taxon>
    </lineage>
</organism>
<feature type="region of interest" description="Disordered" evidence="1">
    <location>
        <begin position="964"/>
        <end position="985"/>
    </location>
</feature>
<feature type="domain" description="Agenet" evidence="2">
    <location>
        <begin position="1936"/>
        <end position="1994"/>
    </location>
</feature>
<dbReference type="SMART" id="SM00743">
    <property type="entry name" value="Agenet"/>
    <property type="match status" value="2"/>
</dbReference>
<dbReference type="PANTHER" id="PTHR48429">
    <property type="entry name" value="AGENET DOMAIN-CONTAINING PROTEIN"/>
    <property type="match status" value="1"/>
</dbReference>
<dbReference type="OrthoDB" id="433924at2759"/>
<keyword evidence="5" id="KW-1185">Reference proteome</keyword>
<dbReference type="EMBL" id="OOIL02000558">
    <property type="protein sequence ID" value="VFQ66378.1"/>
    <property type="molecule type" value="Genomic_DNA"/>
</dbReference>
<feature type="compositionally biased region" description="Basic and acidic residues" evidence="1">
    <location>
        <begin position="910"/>
        <end position="921"/>
    </location>
</feature>
<feature type="compositionally biased region" description="Polar residues" evidence="1">
    <location>
        <begin position="2188"/>
        <end position="2197"/>
    </location>
</feature>
<feature type="compositionally biased region" description="Polar residues" evidence="1">
    <location>
        <begin position="2280"/>
        <end position="2295"/>
    </location>
</feature>
<accession>A0A484KP34</accession>
<feature type="compositionally biased region" description="Basic and acidic residues" evidence="1">
    <location>
        <begin position="976"/>
        <end position="985"/>
    </location>
</feature>
<feature type="region of interest" description="Disordered" evidence="1">
    <location>
        <begin position="1047"/>
        <end position="1112"/>
    </location>
</feature>
<feature type="compositionally biased region" description="Polar residues" evidence="1">
    <location>
        <begin position="922"/>
        <end position="931"/>
    </location>
</feature>
<feature type="region of interest" description="Disordered" evidence="1">
    <location>
        <begin position="1231"/>
        <end position="1276"/>
    </location>
</feature>
<dbReference type="InterPro" id="IPR055274">
    <property type="entry name" value="SWO1"/>
</dbReference>
<dbReference type="Proteomes" id="UP000595140">
    <property type="component" value="Unassembled WGS sequence"/>
</dbReference>
<dbReference type="PANTHER" id="PTHR48429:SF1">
    <property type="entry name" value="AGENET DOMAIN-CONTAINING PROTEIN"/>
    <property type="match status" value="1"/>
</dbReference>
<gene>
    <name evidence="3" type="ORF">CCAM_LOCUS8154</name>
    <name evidence="4" type="ORF">CCAM_LOCUS8157</name>
</gene>
<evidence type="ECO:0000259" key="2">
    <source>
        <dbReference type="SMART" id="SM00743"/>
    </source>
</evidence>
<name>A0A484KP34_9ASTE</name>
<feature type="region of interest" description="Disordered" evidence="1">
    <location>
        <begin position="2097"/>
        <end position="2320"/>
    </location>
</feature>
<dbReference type="Pfam" id="PF05641">
    <property type="entry name" value="Agenet"/>
    <property type="match status" value="1"/>
</dbReference>
<feature type="region of interest" description="Disordered" evidence="1">
    <location>
        <begin position="1005"/>
        <end position="1029"/>
    </location>
</feature>
<feature type="region of interest" description="Disordered" evidence="1">
    <location>
        <begin position="890"/>
        <end position="931"/>
    </location>
</feature>
<evidence type="ECO:0000313" key="4">
    <source>
        <dbReference type="EMBL" id="VFQ66381.1"/>
    </source>
</evidence>
<dbReference type="EMBL" id="OOIL02000558">
    <property type="protein sequence ID" value="VFQ66381.1"/>
    <property type="molecule type" value="Genomic_DNA"/>
</dbReference>
<feature type="compositionally biased region" description="Basic and acidic residues" evidence="1">
    <location>
        <begin position="2150"/>
        <end position="2166"/>
    </location>
</feature>
<dbReference type="InterPro" id="IPR014002">
    <property type="entry name" value="Agenet_dom_plant"/>
</dbReference>
<evidence type="ECO:0000313" key="5">
    <source>
        <dbReference type="Proteomes" id="UP000595140"/>
    </source>
</evidence>
<feature type="compositionally biased region" description="Basic and acidic residues" evidence="1">
    <location>
        <begin position="2107"/>
        <end position="2116"/>
    </location>
</feature>
<sequence>MDYNGNDYHSKNLHLAGEDSSKVSSVLRPFSLPRFDFDDSLQGHLRFDSLVENEVFLGIPCQEDNQWIEDFPRGSSGIVEFSSSATGPCTITGRNNVWHEVTSPESVEMLLKSVGQEHNVPQYTTIPESDSGKELGNVTNDTEPSLREDDKMDHVGGPMSGITNPFLDNFSRSREITDGEVDQFKCKPPVASPSSEIDASTESAELTAEKSLHFIELENSYRNDTGVAASHNVVLVNQNKEDPCVPLILENPNDHTKKNDMNEVDFRSDDCIIKDSTPDFTSEAEYVEEVGEGNTSPNLDESLNLLQNEECDLLSPEECKENLLSAEPSQVINSHIIGSSDFKESKPQIEGDSMQHDEQSLPLKSICASDGHDKEKVRDTADHVSNPEREEHFLIKMPYEQNSANEQEHNTIANFSSDYKLPSGSNLDHEGDIASPRDICILDESLAETPVAACENLIGEKDALRIYKVDYCDGNVSSHARDESEKICSEALSSKQLIKLDNCDQDVSCCERGEMMPTTVDSDAENYNPLHHQVETGSSLDEECIKHIENAHGSELGTSTMHKQASNSEVGDVDHPSHDTLDSASMTEVSDAPAGLVMQCEEVPLPVKGELMHLERKDEMDIACPAEANVSKLGSSLFMANQLGHAPDVENDPSVPTPLAVSVPMTETTDTETKTEASDVPAAVVKQCEEVLLTVQEELMHLHKKEEMSTICPEEANLSELGSSIHMASQIGPCLDVEKDSSGSTPLTVSISMIEAADAETNTEKTDIPTAAVKQCEEVSLPVEGELMPLHSKDEMGTVCAAEANLSDLGSSLHMASQPGLVPDVEKDQSVPTPLTASVPLIKAANTETKTDPVSACGEIHPDCAVAGDIGHQHESVYQCTPLETSHSNSMIEASDTETKADQASASGEVHLDQKMTETKTDSTSVSGEVNQGISIVEQKGYQQDSAAEKEDNNANDTVGKYLETESEGKQASNTEGREDCKEQGAPELCSTAVTTCIQVVLSKRKKQEVGNNGAAESVPSPEGTDDFGAKVQSMCLDFSVDSSKKEMGKDLRSYPSSKTPEVKMETSQPINMATPSVGAKGSSEQKVRRRSGKLGRESSRKGNRVKESPVKFSDRVDSSCVELGSSVAAQLVQFDAGSVQRFGTKTSNVCNSISILPDLNSSASPISFQQPFTDLQQVQLRAQIFVYGSLIQGSAPDEAIMVSAFGTSEGGRGVWEPAWRSCVERLHGQKSPIIGPEGAGEPGSGLKTPDQARKPVSHHSKSISSTAPRPSISRGTSIPIISPMIPLSTPLWSIASPSCDGLPPSSMTKGAFVGYQAVSPLHPYQTPPMRNFIGPNCSWLSQTPLPAPWVASTQTSAFNNSMTHIPVIPIADPVNLIPSKESSGLSCGTKYAPPSSVAPCMLPSGVLVDTLAQQSTEQRSKKRKKTSCTEVPGQTSLSILPAEPVPAPSINCNLSKVPHLSECVGDTSLIDGSQTGTLMTTIASNCFSSPVAVITPSFVSKSKSNLVSPSISFHHYEREDNNLEKAKLTPLDLNSIEDVKLHSDEAAEHAAAALGHCQGIWSELEKQKNSGLMSDLETKLASAAATIAAAASVARAAAAAAKIASNAASQAWLMADEALSSSTSACPESTIDSHSDFLKSMGSATPASILRGGGGPNCSGSVIFAAREAARRRIEVASAASRHAENLDSIVKAAELAAEAVSHAGKVVSMGDPLTLSELVEAGPDGYWKVPKAPGEHCVKSNNGKSDFDGFEKSSDGFLEKAEGPRKALQALTMGPLSIPVEVSIGVEEGSTNTMKGNVEVEDDISPSKGCSEKDMSGNKIPMPEVESRLTTIHEDHGKGISSTSGEDIKEGCLVEVFRDSGDAWFMANVLSLKDGKAFVSYTEPPLGKGLRHPNDWIPLCTDGDEVPRIRPAQTMTAVHSEGARKRRRAEVRHYSWSVGDQVDAWIHDCWREGIIIEKNKKDETTFTVNFPARGDNVVVRVWNLRPRLVWKDGEWIEWFTRKEQSSQGDTPKEKRMKLGNATSEESREKANVTTNIDMPELDTIEEEPKLIPLSEEERKFNIGSLRNENSKPKPAPHRTMRSGLLQKQRSKVVFGVPSPGKKRKFMDVSKHYDSNRGGVKTTIASSTNDSGKYGIPARSGFGGWRNSSKMDDPKEKKFMAESKSKPPLRSRKPPTASSKILRDNFLRSTPTTSGDASHEMSDSGHSDSVKFGPSAEQVAESKAFPAEPVAKKGSRLRNRSERTNRGNSATVGGKSAKQEMVSNTAASEINEPRRSNRKIQPTSRLLEGLQSSLILPKLPSVSHDKVVKSHNRGPTSKG</sequence>
<evidence type="ECO:0000313" key="3">
    <source>
        <dbReference type="EMBL" id="VFQ66378.1"/>
    </source>
</evidence>
<feature type="region of interest" description="Disordered" evidence="1">
    <location>
        <begin position="2004"/>
        <end position="2032"/>
    </location>
</feature>
<feature type="domain" description="Agenet" evidence="2">
    <location>
        <begin position="1848"/>
        <end position="1900"/>
    </location>
</feature>
<feature type="compositionally biased region" description="Polar residues" evidence="1">
    <location>
        <begin position="1055"/>
        <end position="1075"/>
    </location>
</feature>
<feature type="compositionally biased region" description="Basic and acidic residues" evidence="1">
    <location>
        <begin position="1095"/>
        <end position="1112"/>
    </location>
</feature>
<dbReference type="InterPro" id="IPR008395">
    <property type="entry name" value="Agenet-like_dom"/>
</dbReference>
<feature type="compositionally biased region" description="Basic and acidic residues" evidence="1">
    <location>
        <begin position="2198"/>
        <end position="2210"/>
    </location>
</feature>
<protein>
    <recommendedName>
        <fullName evidence="2">Agenet domain-containing protein</fullName>
    </recommendedName>
</protein>
<proteinExistence type="predicted"/>
<feature type="region of interest" description="Disordered" evidence="1">
    <location>
        <begin position="1802"/>
        <end position="1823"/>
    </location>
</feature>
<reference evidence="3 5" key="1">
    <citation type="submission" date="2018-04" db="EMBL/GenBank/DDBJ databases">
        <authorList>
            <person name="Vogel A."/>
        </authorList>
    </citation>
    <scope>NUCLEOTIDE SEQUENCE [LARGE SCALE GENOMIC DNA]</scope>
</reference>
<evidence type="ECO:0000256" key="1">
    <source>
        <dbReference type="SAM" id="MobiDB-lite"/>
    </source>
</evidence>
<feature type="region of interest" description="Disordered" evidence="1">
    <location>
        <begin position="123"/>
        <end position="150"/>
    </location>
</feature>